<reference evidence="11" key="1">
    <citation type="submission" date="2021-06" db="EMBL/GenBank/DDBJ databases">
        <authorList>
            <person name="Hodson N. C."/>
            <person name="Mongue J. A."/>
            <person name="Jaron S. K."/>
        </authorList>
    </citation>
    <scope>NUCLEOTIDE SEQUENCE</scope>
</reference>
<keyword evidence="3" id="KW-0677">Repeat</keyword>
<keyword evidence="2" id="KW-0479">Metal-binding</keyword>
<dbReference type="OrthoDB" id="6077919at2759"/>
<name>A0A8J2PB54_9HEXA</name>
<proteinExistence type="predicted"/>
<dbReference type="GO" id="GO:0008270">
    <property type="term" value="F:zinc ion binding"/>
    <property type="evidence" value="ECO:0007669"/>
    <property type="project" value="UniProtKB-KW"/>
</dbReference>
<evidence type="ECO:0000256" key="8">
    <source>
        <dbReference type="SAM" id="Coils"/>
    </source>
</evidence>
<dbReference type="FunFam" id="3.30.160.60:FF:002069">
    <property type="entry name" value="Uncharacterized protein"/>
    <property type="match status" value="1"/>
</dbReference>
<dbReference type="GO" id="GO:0000981">
    <property type="term" value="F:DNA-binding transcription factor activity, RNA polymerase II-specific"/>
    <property type="evidence" value="ECO:0007669"/>
    <property type="project" value="TreeGrafter"/>
</dbReference>
<dbReference type="InterPro" id="IPR013087">
    <property type="entry name" value="Znf_C2H2_type"/>
</dbReference>
<evidence type="ECO:0000256" key="9">
    <source>
        <dbReference type="SAM" id="MobiDB-lite"/>
    </source>
</evidence>
<feature type="domain" description="C2H2-type" evidence="10">
    <location>
        <begin position="803"/>
        <end position="830"/>
    </location>
</feature>
<dbReference type="PROSITE" id="PS00028">
    <property type="entry name" value="ZINC_FINGER_C2H2_1"/>
    <property type="match status" value="6"/>
</dbReference>
<comment type="subcellular location">
    <subcellularLocation>
        <location evidence="1">Nucleus</location>
    </subcellularLocation>
</comment>
<feature type="region of interest" description="Disordered" evidence="9">
    <location>
        <begin position="1085"/>
        <end position="1105"/>
    </location>
</feature>
<feature type="domain" description="C2H2-type" evidence="10">
    <location>
        <begin position="463"/>
        <end position="490"/>
    </location>
</feature>
<dbReference type="FunFam" id="3.30.160.60:FF:000604">
    <property type="entry name" value="Histone H4 transcription factor-like Protein"/>
    <property type="match status" value="1"/>
</dbReference>
<feature type="domain" description="C2H2-type" evidence="10">
    <location>
        <begin position="831"/>
        <end position="853"/>
    </location>
</feature>
<keyword evidence="12" id="KW-1185">Reference proteome</keyword>
<evidence type="ECO:0000313" key="11">
    <source>
        <dbReference type="EMBL" id="CAG7730491.1"/>
    </source>
</evidence>
<feature type="region of interest" description="Disordered" evidence="9">
    <location>
        <begin position="1232"/>
        <end position="1266"/>
    </location>
</feature>
<dbReference type="PANTHER" id="PTHR24408">
    <property type="entry name" value="ZINC FINGER PROTEIN"/>
    <property type="match status" value="1"/>
</dbReference>
<dbReference type="PROSITE" id="PS50157">
    <property type="entry name" value="ZINC_FINGER_C2H2_2"/>
    <property type="match status" value="9"/>
</dbReference>
<feature type="compositionally biased region" description="Polar residues" evidence="9">
    <location>
        <begin position="158"/>
        <end position="171"/>
    </location>
</feature>
<keyword evidence="8" id="KW-0175">Coiled coil</keyword>
<dbReference type="EMBL" id="CAJVCH010195403">
    <property type="protein sequence ID" value="CAG7730491.1"/>
    <property type="molecule type" value="Genomic_DNA"/>
</dbReference>
<evidence type="ECO:0000256" key="2">
    <source>
        <dbReference type="ARBA" id="ARBA00022723"/>
    </source>
</evidence>
<dbReference type="SMART" id="SM00355">
    <property type="entry name" value="ZnF_C2H2"/>
    <property type="match status" value="16"/>
</dbReference>
<feature type="compositionally biased region" description="Low complexity" evidence="9">
    <location>
        <begin position="1089"/>
        <end position="1105"/>
    </location>
</feature>
<evidence type="ECO:0000259" key="10">
    <source>
        <dbReference type="PROSITE" id="PS50157"/>
    </source>
</evidence>
<feature type="coiled-coil region" evidence="8">
    <location>
        <begin position="993"/>
        <end position="1031"/>
    </location>
</feature>
<dbReference type="FunFam" id="3.30.160.60:FF:000702">
    <property type="entry name" value="Transcription factor E4F1 isoform 1"/>
    <property type="match status" value="1"/>
</dbReference>
<organism evidence="11 12">
    <name type="scientific">Allacma fusca</name>
    <dbReference type="NCBI Taxonomy" id="39272"/>
    <lineage>
        <taxon>Eukaryota</taxon>
        <taxon>Metazoa</taxon>
        <taxon>Ecdysozoa</taxon>
        <taxon>Arthropoda</taxon>
        <taxon>Hexapoda</taxon>
        <taxon>Collembola</taxon>
        <taxon>Symphypleona</taxon>
        <taxon>Sminthuridae</taxon>
        <taxon>Allacma</taxon>
    </lineage>
</organism>
<gene>
    <name evidence="11" type="ORF">AFUS01_LOCUS19133</name>
</gene>
<dbReference type="GO" id="GO:0043565">
    <property type="term" value="F:sequence-specific DNA binding"/>
    <property type="evidence" value="ECO:0007669"/>
    <property type="project" value="TreeGrafter"/>
</dbReference>
<keyword evidence="5" id="KW-0862">Zinc</keyword>
<accession>A0A8J2PB54</accession>
<dbReference type="Proteomes" id="UP000708208">
    <property type="component" value="Unassembled WGS sequence"/>
</dbReference>
<keyword evidence="4 7" id="KW-0863">Zinc-finger</keyword>
<evidence type="ECO:0000256" key="4">
    <source>
        <dbReference type="ARBA" id="ARBA00022771"/>
    </source>
</evidence>
<comment type="caution">
    <text evidence="11">The sequence shown here is derived from an EMBL/GenBank/DDBJ whole genome shotgun (WGS) entry which is preliminary data.</text>
</comment>
<feature type="compositionally biased region" description="Basic and acidic residues" evidence="9">
    <location>
        <begin position="175"/>
        <end position="185"/>
    </location>
</feature>
<dbReference type="PANTHER" id="PTHR24408:SF64">
    <property type="entry name" value="LINKING IMMUNITY AND METABOLISM-RELATED"/>
    <property type="match status" value="1"/>
</dbReference>
<evidence type="ECO:0000313" key="12">
    <source>
        <dbReference type="Proteomes" id="UP000708208"/>
    </source>
</evidence>
<dbReference type="FunFam" id="3.30.160.60:FF:000446">
    <property type="entry name" value="Zinc finger protein"/>
    <property type="match status" value="1"/>
</dbReference>
<protein>
    <recommendedName>
        <fullName evidence="10">C2H2-type domain-containing protein</fullName>
    </recommendedName>
</protein>
<sequence length="1491" mass="170493">GYTEGPQCQTVFFFKIESKKGQALLHCDMCSYVASNKLQLARHRNSSCLKKLQPLTSQKTLMLEKNNNEPKFLLHSVSNKIEDAPRIISINGKLAQVELVQFETISASESSQHQGRPGTSPVRNAEGEKSFRNIMNPLSGEKEDVVSKGSHARRISDATKNSQAQESSDAGGSSGKEDNEPMPDDKSFQCSLCSKSYTCLDGLSIHMISHNKNKSFKCPKCTYLSNHAGGFWSHLKTHSGAILFPCDQCEFESPSAKKLTRHRNQFHDATKTRGSSLQQGQIEEKSLSSLITPKKDPNEEITSAGGGNLPEVVVPKLPVGTIPKSSSVFSKLPYVQSDSIPKMETPWALSSTTDLKAVQKVSNASKLPTTSTAQNVVKVSTVPAVPNTPILSNYFELSAASKGPTPPTVLIPTASTIQTATHDQSHVGQYEKLTSTSVSKQNSVLRSQFGSTKRLKCSPTFIFSCPYCIKVFTSRQSLENHIRIHTGEKPYQCNRCNYSCSQKGNLRSHLRRHRMDRKGFKCVICGYTASTTFQMNAHYKNQHKVSEGNTKPGSPLASFVNVTKPTGGSPSPNQVDQMVRSTPEISALKQNPESGIQQQELDAKVIVTPKVEAASEASPKDTIQEIKIRSYRCQLCSFVSKFQIGLNKHLLKVHLHRDEKLQTEVQAPLKHPLALDKRFQKKFIDVEPDDQYDIEPDVDPLAILGIPQQEPEQATKELLCPLCQQSFPREFLLDIHMRTHMIIPSPPMTILSDEIATSSPAVVTTSNLTINNVWSLQSHKEQPHFVAPAQPAKSPNSQGDPRFLCPYCKKNLGSNQSLAIHIRVHTGEKPYHCSLCSYSTNQQINLKTHMRSHRNGVIFKCKFCSFTSSNIMTVNVHNNQNHGVGVSKKVKCIHPSNPVLSTLPESKNGWSSTFGIQIESKDLISTDEDDNGWNTTIISKIREEKQSLQEQQKQIPQQIQRSRQIYQVQQPKQVHLLHQSRVQQLQQQIRVQQLQQQNRAQQLQQQNRAQQLQQQNRAQQLQQQNQAQQLQPSTQILQLQQPTKIQQLQQPTKIQQLQQPTKIQQLQQPAQIHHLQGSNQIHQLHKMQDQLQQQKPIHQQPEQRQTYLQLQQRQIHQYQPQNLQQLQQQRQLLSLQRQRQILQLQQQKQRHILQLQQQRQIHELQQQKQSQETQQHKQNHELQQQKQNHELQQQKQNHELQQQKQSHELQQQKQNHELQQLKQNQELQLQQKQNNELQQQQKQNNELQQQQKQNHELQQQKQNQDHLQQQTLNHQLKTQIQINQLQQSKDIPQLQQQKHVIQLQQQKHVIQLQQQKHVIQLQQQKHIIQLQQPPQKFTSLTASVNPTSQRNIPSVGTSHFNQSFILPSLSQIKSGVLKPFACSYCGRRFRQKNQLVSHTRIHTGEKPYKCKECDYATSHQQSLIIHRRRHTGERPYTCHICGHTTASLPALYIHRKRHTKPFKCRYCPRESCDKAVIERHQVRHFTSELQL</sequence>
<evidence type="ECO:0000256" key="7">
    <source>
        <dbReference type="PROSITE-ProRule" id="PRU00042"/>
    </source>
</evidence>
<feature type="domain" description="C2H2-type" evidence="10">
    <location>
        <begin position="491"/>
        <end position="518"/>
    </location>
</feature>
<feature type="domain" description="C2H2-type" evidence="10">
    <location>
        <begin position="718"/>
        <end position="740"/>
    </location>
</feature>
<feature type="domain" description="C2H2-type" evidence="10">
    <location>
        <begin position="1408"/>
        <end position="1435"/>
    </location>
</feature>
<feature type="domain" description="C2H2-type" evidence="10">
    <location>
        <begin position="1380"/>
        <end position="1407"/>
    </location>
</feature>
<evidence type="ECO:0000256" key="1">
    <source>
        <dbReference type="ARBA" id="ARBA00004123"/>
    </source>
</evidence>
<feature type="region of interest" description="Disordered" evidence="9">
    <location>
        <begin position="1166"/>
        <end position="1215"/>
    </location>
</feature>
<keyword evidence="6" id="KW-0539">Nucleus</keyword>
<evidence type="ECO:0000256" key="5">
    <source>
        <dbReference type="ARBA" id="ARBA00022833"/>
    </source>
</evidence>
<feature type="domain" description="C2H2-type" evidence="10">
    <location>
        <begin position="1436"/>
        <end position="1463"/>
    </location>
</feature>
<feature type="non-terminal residue" evidence="11">
    <location>
        <position position="1"/>
    </location>
</feature>
<dbReference type="Pfam" id="PF00096">
    <property type="entry name" value="zf-C2H2"/>
    <property type="match status" value="4"/>
</dbReference>
<dbReference type="GO" id="GO:0005634">
    <property type="term" value="C:nucleus"/>
    <property type="evidence" value="ECO:0007669"/>
    <property type="project" value="UniProtKB-SubCell"/>
</dbReference>
<evidence type="ECO:0000256" key="3">
    <source>
        <dbReference type="ARBA" id="ARBA00022737"/>
    </source>
</evidence>
<dbReference type="Pfam" id="PF23611">
    <property type="entry name" value="zf-C2H2_16"/>
    <property type="match status" value="1"/>
</dbReference>
<feature type="compositionally biased region" description="Low complexity" evidence="9">
    <location>
        <begin position="1181"/>
        <end position="1215"/>
    </location>
</feature>
<feature type="domain" description="C2H2-type" evidence="10">
    <location>
        <begin position="188"/>
        <end position="215"/>
    </location>
</feature>
<evidence type="ECO:0000256" key="6">
    <source>
        <dbReference type="ARBA" id="ARBA00023242"/>
    </source>
</evidence>
<dbReference type="FunFam" id="3.30.160.60:FF:002319">
    <property type="entry name" value="Uncharacterized protein"/>
    <property type="match status" value="1"/>
</dbReference>
<dbReference type="InterPro" id="IPR056438">
    <property type="entry name" value="Znf-C2H2_CTCF"/>
</dbReference>
<feature type="region of interest" description="Disordered" evidence="9">
    <location>
        <begin position="107"/>
        <end position="185"/>
    </location>
</feature>